<sequence length="330" mass="33756">MKEQLLDIWEELRERRLLPIAVLLCVALIAIPVLLAGGGGGSSAPTVAPVQPPTRSELARLQVQPAENDVRGSRLDSFRARDPFRPPKGVRLQTQGGASGSGSLPTLAGSSGGASQGGSGGGRAGGGAGAGGGAPSGGSTPAPSGGPTTSVRRTTTSYRYVVDLTFGKVGSERRFRGQDKLAMLPSESAPLLILLGVEGDGDNAVFLVDASLKKTSGEGSCKPAKDDCAVLTLGPGNEHRLRDEQGNDYLLRIDAIRRVKVKPASAKSANAQADSAAPARAASAGLSSEGAGADAAPPVEFRRFELPVLSDLFTVVTTETRHSGASKRGE</sequence>
<feature type="compositionally biased region" description="Gly residues" evidence="1">
    <location>
        <begin position="110"/>
        <end position="136"/>
    </location>
</feature>
<dbReference type="AlphaFoldDB" id="A0A1H6FWG3"/>
<evidence type="ECO:0000313" key="4">
    <source>
        <dbReference type="Proteomes" id="UP000222056"/>
    </source>
</evidence>
<evidence type="ECO:0000256" key="1">
    <source>
        <dbReference type="SAM" id="MobiDB-lite"/>
    </source>
</evidence>
<evidence type="ECO:0000256" key="2">
    <source>
        <dbReference type="SAM" id="Phobius"/>
    </source>
</evidence>
<keyword evidence="2" id="KW-1133">Transmembrane helix</keyword>
<keyword evidence="4" id="KW-1185">Reference proteome</keyword>
<feature type="compositionally biased region" description="Polar residues" evidence="1">
    <location>
        <begin position="92"/>
        <end position="104"/>
    </location>
</feature>
<proteinExistence type="predicted"/>
<feature type="compositionally biased region" description="Basic and acidic residues" evidence="1">
    <location>
        <begin position="68"/>
        <end position="85"/>
    </location>
</feature>
<feature type="transmembrane region" description="Helical" evidence="2">
    <location>
        <begin position="20"/>
        <end position="41"/>
    </location>
</feature>
<dbReference type="EMBL" id="FNWJ01000002">
    <property type="protein sequence ID" value="SEH14134.1"/>
    <property type="molecule type" value="Genomic_DNA"/>
</dbReference>
<dbReference type="STRING" id="29539.SAMN02745716_1523"/>
<dbReference type="OrthoDB" id="9856702at2"/>
<accession>A0A1H6FWG3</accession>
<evidence type="ECO:0000313" key="3">
    <source>
        <dbReference type="EMBL" id="SEH14134.1"/>
    </source>
</evidence>
<name>A0A1H6FWG3_THEAL</name>
<reference evidence="4" key="1">
    <citation type="submission" date="2016-10" db="EMBL/GenBank/DDBJ databases">
        <authorList>
            <person name="Varghese N."/>
            <person name="Submissions S."/>
        </authorList>
    </citation>
    <scope>NUCLEOTIDE SEQUENCE [LARGE SCALE GENOMIC DNA]</scope>
    <source>
        <strain evidence="4">ATCC 35263</strain>
    </source>
</reference>
<dbReference type="Proteomes" id="UP000222056">
    <property type="component" value="Unassembled WGS sequence"/>
</dbReference>
<feature type="region of interest" description="Disordered" evidence="1">
    <location>
        <begin position="267"/>
        <end position="295"/>
    </location>
</feature>
<feature type="compositionally biased region" description="Low complexity" evidence="1">
    <location>
        <begin position="137"/>
        <end position="154"/>
    </location>
</feature>
<organism evidence="3 4">
    <name type="scientific">Thermoleophilum album</name>
    <dbReference type="NCBI Taxonomy" id="29539"/>
    <lineage>
        <taxon>Bacteria</taxon>
        <taxon>Bacillati</taxon>
        <taxon>Actinomycetota</taxon>
        <taxon>Thermoleophilia</taxon>
        <taxon>Thermoleophilales</taxon>
        <taxon>Thermoleophilaceae</taxon>
        <taxon>Thermoleophilum</taxon>
    </lineage>
</organism>
<feature type="region of interest" description="Disordered" evidence="1">
    <location>
        <begin position="61"/>
        <end position="154"/>
    </location>
</feature>
<protein>
    <submittedName>
        <fullName evidence="3">Uncharacterized protein</fullName>
    </submittedName>
</protein>
<keyword evidence="2" id="KW-0472">Membrane</keyword>
<keyword evidence="2" id="KW-0812">Transmembrane</keyword>
<dbReference type="RefSeq" id="WP_093117845.1">
    <property type="nucleotide sequence ID" value="NZ_FNWJ01000002.1"/>
</dbReference>
<gene>
    <name evidence="3" type="ORF">SAMN02745716_1523</name>
</gene>